<dbReference type="Gene3D" id="3.40.50.150">
    <property type="entry name" value="Vaccinia Virus protein VP39"/>
    <property type="match status" value="1"/>
</dbReference>
<feature type="domain" description="Methyltransferase type 11" evidence="1">
    <location>
        <begin position="65"/>
        <end position="166"/>
    </location>
</feature>
<dbReference type="RefSeq" id="WP_188702125.1">
    <property type="nucleotide sequence ID" value="NZ_BMLX01000001.1"/>
</dbReference>
<dbReference type="InterPro" id="IPR013216">
    <property type="entry name" value="Methyltransf_11"/>
</dbReference>
<gene>
    <name evidence="2" type="ORF">GCM10010970_05790</name>
</gene>
<dbReference type="EMBL" id="BMLX01000001">
    <property type="protein sequence ID" value="GGP18584.1"/>
    <property type="molecule type" value="Genomic_DNA"/>
</dbReference>
<comment type="caution">
    <text evidence="2">The sequence shown here is derived from an EMBL/GenBank/DDBJ whole genome shotgun (WGS) entry which is preliminary data.</text>
</comment>
<evidence type="ECO:0000259" key="1">
    <source>
        <dbReference type="Pfam" id="PF08241"/>
    </source>
</evidence>
<protein>
    <recommendedName>
        <fullName evidence="1">Methyltransferase type 11 domain-containing protein</fullName>
    </recommendedName>
</protein>
<proteinExistence type="predicted"/>
<keyword evidence="3" id="KW-1185">Reference proteome</keyword>
<evidence type="ECO:0000313" key="3">
    <source>
        <dbReference type="Proteomes" id="UP000637267"/>
    </source>
</evidence>
<reference evidence="3" key="1">
    <citation type="journal article" date="2019" name="Int. J. Syst. Evol. Microbiol.">
        <title>The Global Catalogue of Microorganisms (GCM) 10K type strain sequencing project: providing services to taxonomists for standard genome sequencing and annotation.</title>
        <authorList>
            <consortium name="The Broad Institute Genomics Platform"/>
            <consortium name="The Broad Institute Genome Sequencing Center for Infectious Disease"/>
            <person name="Wu L."/>
            <person name="Ma J."/>
        </authorList>
    </citation>
    <scope>NUCLEOTIDE SEQUENCE [LARGE SCALE GENOMIC DNA]</scope>
    <source>
        <strain evidence="3">CGMCC 1.8859</strain>
    </source>
</reference>
<dbReference type="CDD" id="cd02440">
    <property type="entry name" value="AdoMet_MTases"/>
    <property type="match status" value="1"/>
</dbReference>
<name>A0ABQ2P5Z6_9NEIS</name>
<organism evidence="2 3">
    <name type="scientific">Silvimonas iriomotensis</name>
    <dbReference type="NCBI Taxonomy" id="449662"/>
    <lineage>
        <taxon>Bacteria</taxon>
        <taxon>Pseudomonadati</taxon>
        <taxon>Pseudomonadota</taxon>
        <taxon>Betaproteobacteria</taxon>
        <taxon>Neisseriales</taxon>
        <taxon>Chitinibacteraceae</taxon>
        <taxon>Silvimonas</taxon>
    </lineage>
</organism>
<sequence>MSTDRFQSFRNLGFEDFRQMAQRDDLSPNEKIGFPKEYRDGFTTAIMEDIQRKLPALDMAGATIVDVGSGCGDLALALIGIAEAKTQRLVMVDSEEVLKQLPASAVIERSAGLFPESHTQWLAANAGRCDAVLCYSVFQYVYADGNIYRFLDAMLGLLAPGGSLLIGDLPNHSMLQRFLASEAGARYHRQYTGRDEDPAPVFNQLVSGKLDDSVISSVLQRARSAGFHAWVVPQAVNLPMANRREDILITRP</sequence>
<evidence type="ECO:0000313" key="2">
    <source>
        <dbReference type="EMBL" id="GGP18584.1"/>
    </source>
</evidence>
<accession>A0ABQ2P5Z6</accession>
<dbReference type="Proteomes" id="UP000637267">
    <property type="component" value="Unassembled WGS sequence"/>
</dbReference>
<dbReference type="SUPFAM" id="SSF53335">
    <property type="entry name" value="S-adenosyl-L-methionine-dependent methyltransferases"/>
    <property type="match status" value="1"/>
</dbReference>
<dbReference type="InterPro" id="IPR029063">
    <property type="entry name" value="SAM-dependent_MTases_sf"/>
</dbReference>
<dbReference type="Pfam" id="PF08241">
    <property type="entry name" value="Methyltransf_11"/>
    <property type="match status" value="1"/>
</dbReference>